<organism evidence="1 2">
    <name type="scientific">Metabacillus hrfriensis</name>
    <dbReference type="NCBI Taxonomy" id="3048891"/>
    <lineage>
        <taxon>Bacteria</taxon>
        <taxon>Bacillati</taxon>
        <taxon>Bacillota</taxon>
        <taxon>Bacilli</taxon>
        <taxon>Bacillales</taxon>
        <taxon>Bacillaceae</taxon>
        <taxon>Metabacillus</taxon>
    </lineage>
</organism>
<proteinExistence type="predicted"/>
<protein>
    <submittedName>
        <fullName evidence="1">Peptidylprolyl isomerase</fullName>
        <ecNumber evidence="1">5.2.1.8</ecNumber>
    </submittedName>
</protein>
<dbReference type="EMBL" id="CP126116">
    <property type="protein sequence ID" value="WHZ55965.1"/>
    <property type="molecule type" value="Genomic_DNA"/>
</dbReference>
<evidence type="ECO:0000313" key="2">
    <source>
        <dbReference type="Proteomes" id="UP001226091"/>
    </source>
</evidence>
<name>A0ACD4R672_9BACI</name>
<gene>
    <name evidence="1" type="ORF">QLQ22_14730</name>
</gene>
<evidence type="ECO:0000313" key="1">
    <source>
        <dbReference type="EMBL" id="WHZ55965.1"/>
    </source>
</evidence>
<keyword evidence="2" id="KW-1185">Reference proteome</keyword>
<sequence length="294" mass="33120">MKNVLKNRLTYAFLMTGILGVGLGWGITSTAEEEVASVNGEKISKDELYNLLMDQGGTQLVDYLITEKIIEQESDKKDINISNDAVEEEYQTVIASYGGEEAFIQQLETSGGTVEDVKKDLETNLKIEKLLEPEIKISEDEMKTYFDENKESFAEPEQVKASHILVEDEAAAKEVKEKLDGGADFSELAKEYSTDTSNSEKGGDLGYFAKGDMVTEFEDVAFAMKEGEISEPVKTEFGYHVIKFEDKKAAAEAVFDDKKEEIKETLFDQKMQTVYTTWLEEKKDEYDIKNTLES</sequence>
<dbReference type="EC" id="5.2.1.8" evidence="1"/>
<accession>A0ACD4R672</accession>
<dbReference type="Proteomes" id="UP001226091">
    <property type="component" value="Chromosome"/>
</dbReference>
<keyword evidence="1" id="KW-0413">Isomerase</keyword>
<reference evidence="2" key="1">
    <citation type="journal article" date="2025" name="Aquaculture">
        <title>Assessment of the bioflocculant production and safety properties of Metabacillus hrfriensis sp. nov. based on phenotypic and whole-genome sequencing analysis.</title>
        <authorList>
            <person name="Zhang R."/>
            <person name="Zhao Z."/>
            <person name="Luo L."/>
            <person name="Wang S."/>
            <person name="Guo K."/>
            <person name="Xu W."/>
        </authorList>
    </citation>
    <scope>NUCLEOTIDE SEQUENCE [LARGE SCALE GENOMIC DNA]</scope>
    <source>
        <strain evidence="2">CT-WN-B3</strain>
    </source>
</reference>